<feature type="compositionally biased region" description="Low complexity" evidence="1">
    <location>
        <begin position="74"/>
        <end position="97"/>
    </location>
</feature>
<proteinExistence type="predicted"/>
<reference evidence="2" key="1">
    <citation type="journal article" date="2020" name="Nature">
        <title>Giant virus diversity and host interactions through global metagenomics.</title>
        <authorList>
            <person name="Schulz F."/>
            <person name="Roux S."/>
            <person name="Paez-Espino D."/>
            <person name="Jungbluth S."/>
            <person name="Walsh D.A."/>
            <person name="Denef V.J."/>
            <person name="McMahon K.D."/>
            <person name="Konstantinidis K.T."/>
            <person name="Eloe-Fadrosh E.A."/>
            <person name="Kyrpides N.C."/>
            <person name="Woyke T."/>
        </authorList>
    </citation>
    <scope>NUCLEOTIDE SEQUENCE</scope>
    <source>
        <strain evidence="2">GVMAG-M-3300023174-130</strain>
    </source>
</reference>
<organism evidence="2">
    <name type="scientific">viral metagenome</name>
    <dbReference type="NCBI Taxonomy" id="1070528"/>
    <lineage>
        <taxon>unclassified sequences</taxon>
        <taxon>metagenomes</taxon>
        <taxon>organismal metagenomes</taxon>
    </lineage>
</organism>
<dbReference type="AlphaFoldDB" id="A0A6C0D973"/>
<feature type="region of interest" description="Disordered" evidence="1">
    <location>
        <begin position="68"/>
        <end position="97"/>
    </location>
</feature>
<evidence type="ECO:0000313" key="2">
    <source>
        <dbReference type="EMBL" id="QHT13003.1"/>
    </source>
</evidence>
<sequence>MNIYYRYDKNKSKIHPEFPYYVSPIRKKLQNNKNKKKPFCEWFNNYLFNKTQIKTTIKTNTNNIILNHLDSPLNQSDSPLNQSDSPLDSPSSNLSES</sequence>
<accession>A0A6C0D973</accession>
<evidence type="ECO:0000256" key="1">
    <source>
        <dbReference type="SAM" id="MobiDB-lite"/>
    </source>
</evidence>
<dbReference type="EMBL" id="MN739555">
    <property type="protein sequence ID" value="QHT13003.1"/>
    <property type="molecule type" value="Genomic_DNA"/>
</dbReference>
<protein>
    <submittedName>
        <fullName evidence="2">Uncharacterized protein</fullName>
    </submittedName>
</protein>
<name>A0A6C0D973_9ZZZZ</name>